<reference evidence="1" key="1">
    <citation type="submission" date="2023-03" db="EMBL/GenBank/DDBJ databases">
        <title>Massive genome expansion in bonnet fungi (Mycena s.s.) driven by repeated elements and novel gene families across ecological guilds.</title>
        <authorList>
            <consortium name="Lawrence Berkeley National Laboratory"/>
            <person name="Harder C.B."/>
            <person name="Miyauchi S."/>
            <person name="Viragh M."/>
            <person name="Kuo A."/>
            <person name="Thoen E."/>
            <person name="Andreopoulos B."/>
            <person name="Lu D."/>
            <person name="Skrede I."/>
            <person name="Drula E."/>
            <person name="Henrissat B."/>
            <person name="Morin E."/>
            <person name="Kohler A."/>
            <person name="Barry K."/>
            <person name="LaButti K."/>
            <person name="Morin E."/>
            <person name="Salamov A."/>
            <person name="Lipzen A."/>
            <person name="Mereny Z."/>
            <person name="Hegedus B."/>
            <person name="Baldrian P."/>
            <person name="Stursova M."/>
            <person name="Weitz H."/>
            <person name="Taylor A."/>
            <person name="Grigoriev I.V."/>
            <person name="Nagy L.G."/>
            <person name="Martin F."/>
            <person name="Kauserud H."/>
        </authorList>
    </citation>
    <scope>NUCLEOTIDE SEQUENCE</scope>
    <source>
        <strain evidence="1">CBHHK182m</strain>
    </source>
</reference>
<name>A0AAD7H9A7_9AGAR</name>
<dbReference type="Proteomes" id="UP001215598">
    <property type="component" value="Unassembled WGS sequence"/>
</dbReference>
<organism evidence="1 2">
    <name type="scientific">Mycena metata</name>
    <dbReference type="NCBI Taxonomy" id="1033252"/>
    <lineage>
        <taxon>Eukaryota</taxon>
        <taxon>Fungi</taxon>
        <taxon>Dikarya</taxon>
        <taxon>Basidiomycota</taxon>
        <taxon>Agaricomycotina</taxon>
        <taxon>Agaricomycetes</taxon>
        <taxon>Agaricomycetidae</taxon>
        <taxon>Agaricales</taxon>
        <taxon>Marasmiineae</taxon>
        <taxon>Mycenaceae</taxon>
        <taxon>Mycena</taxon>
    </lineage>
</organism>
<keyword evidence="2" id="KW-1185">Reference proteome</keyword>
<dbReference type="EMBL" id="JARKIB010000305">
    <property type="protein sequence ID" value="KAJ7715585.1"/>
    <property type="molecule type" value="Genomic_DNA"/>
</dbReference>
<proteinExistence type="predicted"/>
<accession>A0AAD7H9A7</accession>
<gene>
    <name evidence="1" type="ORF">B0H16DRAFT_1615597</name>
</gene>
<sequence length="262" mass="29312">MLPHFPQELIEKFIEEIGPDASTLRSCALVCPAFAASSQASIFSEVAIVITPETRNAERLLDVLLHSPHLAAYVHSLKIVVVHNYRKPIDEPISWSPAVASILGFLRHVKSFTLDFPWREAVSEWGSIPTELKAAICGLCHRSPLESLHLIGLGFVPDLAEFSQLVTSSALKELSFIRLMIPRSSEHRPETKGLTKCRFELGLSPLDFVAIWGDSLSSVRCLRFLWPQDTESPRGPQTLLNAVSPSLEDLHLDYYRRKFSPC</sequence>
<comment type="caution">
    <text evidence="1">The sequence shown here is derived from an EMBL/GenBank/DDBJ whole genome shotgun (WGS) entry which is preliminary data.</text>
</comment>
<protein>
    <submittedName>
        <fullName evidence="1">Uncharacterized protein</fullName>
    </submittedName>
</protein>
<dbReference type="AlphaFoldDB" id="A0AAD7H9A7"/>
<evidence type="ECO:0000313" key="1">
    <source>
        <dbReference type="EMBL" id="KAJ7715585.1"/>
    </source>
</evidence>
<evidence type="ECO:0000313" key="2">
    <source>
        <dbReference type="Proteomes" id="UP001215598"/>
    </source>
</evidence>